<protein>
    <submittedName>
        <fullName evidence="1">Uncharacterized protein</fullName>
    </submittedName>
</protein>
<proteinExistence type="predicted"/>
<dbReference type="EMBL" id="GGEC01082290">
    <property type="protein sequence ID" value="MBX62774.1"/>
    <property type="molecule type" value="Transcribed_RNA"/>
</dbReference>
<organism evidence="1">
    <name type="scientific">Rhizophora mucronata</name>
    <name type="common">Asiatic mangrove</name>
    <dbReference type="NCBI Taxonomy" id="61149"/>
    <lineage>
        <taxon>Eukaryota</taxon>
        <taxon>Viridiplantae</taxon>
        <taxon>Streptophyta</taxon>
        <taxon>Embryophyta</taxon>
        <taxon>Tracheophyta</taxon>
        <taxon>Spermatophyta</taxon>
        <taxon>Magnoliopsida</taxon>
        <taxon>eudicotyledons</taxon>
        <taxon>Gunneridae</taxon>
        <taxon>Pentapetalae</taxon>
        <taxon>rosids</taxon>
        <taxon>fabids</taxon>
        <taxon>Malpighiales</taxon>
        <taxon>Rhizophoraceae</taxon>
        <taxon>Rhizophora</taxon>
    </lineage>
</organism>
<sequence>MCFSFYFSSRKSLNFPWTGRFVRQF</sequence>
<dbReference type="AlphaFoldDB" id="A0A2P2Q735"/>
<accession>A0A2P2Q735</accession>
<evidence type="ECO:0000313" key="1">
    <source>
        <dbReference type="EMBL" id="MBX62774.1"/>
    </source>
</evidence>
<reference evidence="1" key="1">
    <citation type="submission" date="2018-02" db="EMBL/GenBank/DDBJ databases">
        <title>Rhizophora mucronata_Transcriptome.</title>
        <authorList>
            <person name="Meera S.P."/>
            <person name="Sreeshan A."/>
            <person name="Augustine A."/>
        </authorList>
    </citation>
    <scope>NUCLEOTIDE SEQUENCE</scope>
    <source>
        <tissue evidence="1">Leaf</tissue>
    </source>
</reference>
<name>A0A2P2Q735_RHIMU</name>